<keyword evidence="2" id="KW-1185">Reference proteome</keyword>
<name>A0A0P9F5X8_9CHLR</name>
<protein>
    <submittedName>
        <fullName evidence="1">Uncharacterized protein</fullName>
    </submittedName>
</protein>
<reference evidence="1 2" key="1">
    <citation type="submission" date="2015-09" db="EMBL/GenBank/DDBJ databases">
        <title>Draft genome sequence of Kouleothrix aurantiaca JCM 19913.</title>
        <authorList>
            <person name="Hemp J."/>
        </authorList>
    </citation>
    <scope>NUCLEOTIDE SEQUENCE [LARGE SCALE GENOMIC DNA]</scope>
    <source>
        <strain evidence="1 2">COM-B</strain>
    </source>
</reference>
<proteinExistence type="predicted"/>
<dbReference type="AlphaFoldDB" id="A0A0P9F5X8"/>
<evidence type="ECO:0000313" key="1">
    <source>
        <dbReference type="EMBL" id="KPV51918.1"/>
    </source>
</evidence>
<accession>A0A0P9F5X8</accession>
<sequence>MRFTIICLWWHIVLASKRCLDIKRRPPFGIKAKNNSIQTFARMDCIVEPPYFLSNAVENFIGEPLTFLRYNLKRPPKFWQKRFQFALALQISSIRLEHISQRCYEIFLSLALRNSLCPTFGKSGGLLQPFVEYCNIA</sequence>
<dbReference type="EMBL" id="LJCR01000725">
    <property type="protein sequence ID" value="KPV51918.1"/>
    <property type="molecule type" value="Genomic_DNA"/>
</dbReference>
<comment type="caution">
    <text evidence="1">The sequence shown here is derived from an EMBL/GenBank/DDBJ whole genome shotgun (WGS) entry which is preliminary data.</text>
</comment>
<gene>
    <name evidence="1" type="ORF">SE17_18515</name>
</gene>
<dbReference type="Proteomes" id="UP000050509">
    <property type="component" value="Unassembled WGS sequence"/>
</dbReference>
<evidence type="ECO:0000313" key="2">
    <source>
        <dbReference type="Proteomes" id="UP000050509"/>
    </source>
</evidence>
<organism evidence="1 2">
    <name type="scientific">Kouleothrix aurantiaca</name>
    <dbReference type="NCBI Taxonomy" id="186479"/>
    <lineage>
        <taxon>Bacteria</taxon>
        <taxon>Bacillati</taxon>
        <taxon>Chloroflexota</taxon>
        <taxon>Chloroflexia</taxon>
        <taxon>Chloroflexales</taxon>
        <taxon>Roseiflexineae</taxon>
        <taxon>Roseiflexaceae</taxon>
        <taxon>Kouleothrix</taxon>
    </lineage>
</organism>